<feature type="transmembrane region" description="Helical" evidence="1">
    <location>
        <begin position="91"/>
        <end position="112"/>
    </location>
</feature>
<protein>
    <recommendedName>
        <fullName evidence="4">SPW repeat-containing protein</fullName>
    </recommendedName>
</protein>
<feature type="transmembrane region" description="Helical" evidence="1">
    <location>
        <begin position="35"/>
        <end position="53"/>
    </location>
</feature>
<proteinExistence type="predicted"/>
<evidence type="ECO:0000256" key="1">
    <source>
        <dbReference type="SAM" id="Phobius"/>
    </source>
</evidence>
<organism evidence="2 3">
    <name type="scientific">Actinocorallia longicatena</name>
    <dbReference type="NCBI Taxonomy" id="111803"/>
    <lineage>
        <taxon>Bacteria</taxon>
        <taxon>Bacillati</taxon>
        <taxon>Actinomycetota</taxon>
        <taxon>Actinomycetes</taxon>
        <taxon>Streptosporangiales</taxon>
        <taxon>Thermomonosporaceae</taxon>
        <taxon>Actinocorallia</taxon>
    </lineage>
</organism>
<keyword evidence="1" id="KW-1133">Transmembrane helix</keyword>
<keyword evidence="1" id="KW-0472">Membrane</keyword>
<evidence type="ECO:0008006" key="4">
    <source>
        <dbReference type="Google" id="ProtNLM"/>
    </source>
</evidence>
<dbReference type="Pfam" id="PF19608">
    <property type="entry name" value="DUF6113"/>
    <property type="match status" value="1"/>
</dbReference>
<comment type="caution">
    <text evidence="2">The sequence shown here is derived from an EMBL/GenBank/DDBJ whole genome shotgun (WGS) entry which is preliminary data.</text>
</comment>
<feature type="transmembrane region" description="Helical" evidence="1">
    <location>
        <begin position="12"/>
        <end position="29"/>
    </location>
</feature>
<keyword evidence="1" id="KW-0812">Transmembrane</keyword>
<sequence length="132" mass="13814">MNRLDSPLNAALYLALGLFGVLWGLIGSFTYSHSLAVTFALSVGNLVLFRLAGWGAGTRAAAVVPTLAWLTTVMIFSLPKSEGDVIFPSTISGQVYLFLLGGAAAGGLAIYLTPATRSFLTGLPHDPSSRAR</sequence>
<dbReference type="InterPro" id="IPR046095">
    <property type="entry name" value="DUF6113"/>
</dbReference>
<feature type="transmembrane region" description="Helical" evidence="1">
    <location>
        <begin position="60"/>
        <end position="79"/>
    </location>
</feature>
<name>A0ABP6Q205_9ACTN</name>
<keyword evidence="3" id="KW-1185">Reference proteome</keyword>
<accession>A0ABP6Q205</accession>
<evidence type="ECO:0000313" key="2">
    <source>
        <dbReference type="EMBL" id="GAA3199555.1"/>
    </source>
</evidence>
<evidence type="ECO:0000313" key="3">
    <source>
        <dbReference type="Proteomes" id="UP001501237"/>
    </source>
</evidence>
<dbReference type="Proteomes" id="UP001501237">
    <property type="component" value="Unassembled WGS sequence"/>
</dbReference>
<dbReference type="EMBL" id="BAAAUV010000003">
    <property type="protein sequence ID" value="GAA3199555.1"/>
    <property type="molecule type" value="Genomic_DNA"/>
</dbReference>
<dbReference type="RefSeq" id="WP_344823023.1">
    <property type="nucleotide sequence ID" value="NZ_BAAAUV010000003.1"/>
</dbReference>
<gene>
    <name evidence="2" type="ORF">GCM10010468_11820</name>
</gene>
<reference evidence="3" key="1">
    <citation type="journal article" date="2019" name="Int. J. Syst. Evol. Microbiol.">
        <title>The Global Catalogue of Microorganisms (GCM) 10K type strain sequencing project: providing services to taxonomists for standard genome sequencing and annotation.</title>
        <authorList>
            <consortium name="The Broad Institute Genomics Platform"/>
            <consortium name="The Broad Institute Genome Sequencing Center for Infectious Disease"/>
            <person name="Wu L."/>
            <person name="Ma J."/>
        </authorList>
    </citation>
    <scope>NUCLEOTIDE SEQUENCE [LARGE SCALE GENOMIC DNA]</scope>
    <source>
        <strain evidence="3">JCM 9377</strain>
    </source>
</reference>